<name>A0A7J9MV86_GOSSC</name>
<comment type="caution">
    <text evidence="1">The sequence shown here is derived from an EMBL/GenBank/DDBJ whole genome shotgun (WGS) entry which is preliminary data.</text>
</comment>
<sequence length="96" mass="10976">IEFLLYIAQCVVDYSRQCKTQIVIGFIVPSRLICLELICTPNIGGGEYNLKDSGLIHAWEPCPISFLFVQVPFVCSRFSSPEFCTYNKKKFPFICK</sequence>
<proteinExistence type="predicted"/>
<gene>
    <name evidence="1" type="ORF">Goshw_024595</name>
</gene>
<dbReference type="AlphaFoldDB" id="A0A7J9MV86"/>
<evidence type="ECO:0000313" key="2">
    <source>
        <dbReference type="Proteomes" id="UP000593576"/>
    </source>
</evidence>
<organism evidence="1 2">
    <name type="scientific">Gossypium schwendimanii</name>
    <name type="common">Cotton</name>
    <dbReference type="NCBI Taxonomy" id="34291"/>
    <lineage>
        <taxon>Eukaryota</taxon>
        <taxon>Viridiplantae</taxon>
        <taxon>Streptophyta</taxon>
        <taxon>Embryophyta</taxon>
        <taxon>Tracheophyta</taxon>
        <taxon>Spermatophyta</taxon>
        <taxon>Magnoliopsida</taxon>
        <taxon>eudicotyledons</taxon>
        <taxon>Gunneridae</taxon>
        <taxon>Pentapetalae</taxon>
        <taxon>rosids</taxon>
        <taxon>malvids</taxon>
        <taxon>Malvales</taxon>
        <taxon>Malvaceae</taxon>
        <taxon>Malvoideae</taxon>
        <taxon>Gossypium</taxon>
    </lineage>
</organism>
<reference evidence="1 2" key="1">
    <citation type="journal article" date="2019" name="Genome Biol. Evol.">
        <title>Insights into the evolution of the New World diploid cottons (Gossypium, subgenus Houzingenia) based on genome sequencing.</title>
        <authorList>
            <person name="Grover C.E."/>
            <person name="Arick M.A. 2nd"/>
            <person name="Thrash A."/>
            <person name="Conover J.L."/>
            <person name="Sanders W.S."/>
            <person name="Peterson D.G."/>
            <person name="Frelichowski J.E."/>
            <person name="Scheffler J.A."/>
            <person name="Scheffler B.E."/>
            <person name="Wendel J.F."/>
        </authorList>
    </citation>
    <scope>NUCLEOTIDE SEQUENCE [LARGE SCALE GENOMIC DNA]</scope>
    <source>
        <strain evidence="1">1</strain>
        <tissue evidence="1">Leaf</tissue>
    </source>
</reference>
<dbReference type="EMBL" id="JABFAF010000013">
    <property type="protein sequence ID" value="MBA0874962.1"/>
    <property type="molecule type" value="Genomic_DNA"/>
</dbReference>
<dbReference type="Proteomes" id="UP000593576">
    <property type="component" value="Unassembled WGS sequence"/>
</dbReference>
<protein>
    <submittedName>
        <fullName evidence="1">Uncharacterized protein</fullName>
    </submittedName>
</protein>
<accession>A0A7J9MV86</accession>
<keyword evidence="2" id="KW-1185">Reference proteome</keyword>
<feature type="non-terminal residue" evidence="1">
    <location>
        <position position="1"/>
    </location>
</feature>
<evidence type="ECO:0000313" key="1">
    <source>
        <dbReference type="EMBL" id="MBA0874962.1"/>
    </source>
</evidence>